<proteinExistence type="predicted"/>
<gene>
    <name evidence="1" type="ORF">B5766_08310</name>
</gene>
<evidence type="ECO:0008006" key="3">
    <source>
        <dbReference type="Google" id="ProtNLM"/>
    </source>
</evidence>
<reference evidence="2" key="1">
    <citation type="submission" date="2017-03" db="EMBL/GenBank/DDBJ databases">
        <authorList>
            <person name="Lund M.B."/>
        </authorList>
    </citation>
    <scope>NUCLEOTIDE SEQUENCE [LARGE SCALE GENOMIC DNA]</scope>
</reference>
<dbReference type="EMBL" id="NAEP01000042">
    <property type="protein sequence ID" value="PDQ34983.1"/>
    <property type="molecule type" value="Genomic_DNA"/>
</dbReference>
<accession>A0A2A6FRE3</accession>
<protein>
    <recommendedName>
        <fullName evidence="3">HicB family toxin-antitoxin system</fullName>
    </recommendedName>
</protein>
<comment type="caution">
    <text evidence="1">The sequence shown here is derived from an EMBL/GenBank/DDBJ whole genome shotgun (WGS) entry which is preliminary data.</text>
</comment>
<organism evidence="1 2">
    <name type="scientific">Candidatus Lumbricidiphila eiseniae</name>
    <dbReference type="NCBI Taxonomy" id="1969409"/>
    <lineage>
        <taxon>Bacteria</taxon>
        <taxon>Bacillati</taxon>
        <taxon>Actinomycetota</taxon>
        <taxon>Actinomycetes</taxon>
        <taxon>Micrococcales</taxon>
        <taxon>Microbacteriaceae</taxon>
        <taxon>Candidatus Lumbricidiphila</taxon>
    </lineage>
</organism>
<name>A0A2A6FRE3_9MICO</name>
<sequence length="125" mass="13429">MTITYTVTAERSGRFWAIDIPEIQGGHTQARSLTEVDVMARDCICILKDIPADSFDIDVSVKLPTTAQEHLTAARSLSAQAVAVQAKAAAESRAAARELKAAGLTLREIGIVLGVSHQRAHQLVH</sequence>
<evidence type="ECO:0000313" key="2">
    <source>
        <dbReference type="Proteomes" id="UP000219994"/>
    </source>
</evidence>
<evidence type="ECO:0000313" key="1">
    <source>
        <dbReference type="EMBL" id="PDQ34983.1"/>
    </source>
</evidence>
<dbReference type="AlphaFoldDB" id="A0A2A6FRE3"/>
<dbReference type="Proteomes" id="UP000219994">
    <property type="component" value="Unassembled WGS sequence"/>
</dbReference>